<dbReference type="PANTHER" id="PTHR43798">
    <property type="entry name" value="MONOACYLGLYCEROL LIPASE"/>
    <property type="match status" value="1"/>
</dbReference>
<keyword evidence="2 4" id="KW-0378">Hydrolase</keyword>
<dbReference type="Gene3D" id="3.40.50.1820">
    <property type="entry name" value="alpha/beta hydrolase"/>
    <property type="match status" value="1"/>
</dbReference>
<sequence length="283" mass="31963">MQPFLIQSGTLALHGLTFGEGDEIVIGLHGWLDNCHSFIPMLKNTQLEGKWYCLDFPGHGHSDWRSGDAHYYFVDYIDDIYNFITKITDKKVHLVGHSMGAMAAGLFASCFAEKVKSVTMIEGFGVITTPSNDVVQQLRQAILNRRRTNKKAPRSYESKQTIYQARALMSDLPIDLIALLMDRNIAQSGGKWVLTTDPKLKNHSGFRFDEQQCIAIINEINVPCQLILGTVGYPFVRDNINDYSRYYKDLTVTELEGGHHCHMQNPVKCLQQIQGFMLQNGAC</sequence>
<dbReference type="Pfam" id="PF00561">
    <property type="entry name" value="Abhydrolase_1"/>
    <property type="match status" value="1"/>
</dbReference>
<proteinExistence type="inferred from homology"/>
<dbReference type="EMBL" id="LHPH01000013">
    <property type="protein sequence ID" value="KPH62541.1"/>
    <property type="molecule type" value="Genomic_DNA"/>
</dbReference>
<evidence type="ECO:0000313" key="5">
    <source>
        <dbReference type="Proteomes" id="UP000037848"/>
    </source>
</evidence>
<gene>
    <name evidence="4" type="ORF">ADS77_12030</name>
</gene>
<dbReference type="InterPro" id="IPR050266">
    <property type="entry name" value="AB_hydrolase_sf"/>
</dbReference>
<evidence type="ECO:0000256" key="1">
    <source>
        <dbReference type="ARBA" id="ARBA00008645"/>
    </source>
</evidence>
<comment type="similarity">
    <text evidence="1">Belongs to the AB hydrolase superfamily.</text>
</comment>
<dbReference type="RefSeq" id="WP_054454730.1">
    <property type="nucleotide sequence ID" value="NZ_LHPH01000013.1"/>
</dbReference>
<protein>
    <submittedName>
        <fullName evidence="4">Hydrolase</fullName>
    </submittedName>
</protein>
<dbReference type="PANTHER" id="PTHR43798:SF14">
    <property type="entry name" value="SERINE HYDROLASE-LIKE PROTEIN DDB_G0286239"/>
    <property type="match status" value="1"/>
</dbReference>
<keyword evidence="5" id="KW-1185">Reference proteome</keyword>
<dbReference type="InterPro" id="IPR029058">
    <property type="entry name" value="AB_hydrolase_fold"/>
</dbReference>
<dbReference type="OrthoDB" id="149912at2"/>
<name>A0A0N0LZ66_9GAMM</name>
<accession>A0A0N0LZ66</accession>
<dbReference type="GO" id="GO:0016787">
    <property type="term" value="F:hydrolase activity"/>
    <property type="evidence" value="ECO:0007669"/>
    <property type="project" value="UniProtKB-KW"/>
</dbReference>
<comment type="caution">
    <text evidence="4">The sequence shown here is derived from an EMBL/GenBank/DDBJ whole genome shotgun (WGS) entry which is preliminary data.</text>
</comment>
<dbReference type="PATRIC" id="fig|187330.3.peg.827"/>
<organism evidence="4 5">
    <name type="scientific">Pseudoalteromonas porphyrae</name>
    <dbReference type="NCBI Taxonomy" id="187330"/>
    <lineage>
        <taxon>Bacteria</taxon>
        <taxon>Pseudomonadati</taxon>
        <taxon>Pseudomonadota</taxon>
        <taxon>Gammaproteobacteria</taxon>
        <taxon>Alteromonadales</taxon>
        <taxon>Pseudoalteromonadaceae</taxon>
        <taxon>Pseudoalteromonas</taxon>
    </lineage>
</organism>
<evidence type="ECO:0000313" key="4">
    <source>
        <dbReference type="EMBL" id="KPH62541.1"/>
    </source>
</evidence>
<feature type="domain" description="AB hydrolase-1" evidence="3">
    <location>
        <begin position="25"/>
        <end position="172"/>
    </location>
</feature>
<dbReference type="InterPro" id="IPR000073">
    <property type="entry name" value="AB_hydrolase_1"/>
</dbReference>
<dbReference type="SUPFAM" id="SSF53474">
    <property type="entry name" value="alpha/beta-Hydrolases"/>
    <property type="match status" value="1"/>
</dbReference>
<dbReference type="STRING" id="187330.AMS58_04030"/>
<evidence type="ECO:0000256" key="2">
    <source>
        <dbReference type="ARBA" id="ARBA00022801"/>
    </source>
</evidence>
<dbReference type="GO" id="GO:0016020">
    <property type="term" value="C:membrane"/>
    <property type="evidence" value="ECO:0007669"/>
    <property type="project" value="TreeGrafter"/>
</dbReference>
<dbReference type="AlphaFoldDB" id="A0A0N0LZ66"/>
<evidence type="ECO:0000259" key="3">
    <source>
        <dbReference type="Pfam" id="PF00561"/>
    </source>
</evidence>
<reference evidence="4 5" key="1">
    <citation type="submission" date="2015-08" db="EMBL/GenBank/DDBJ databases">
        <title>Draft Genome Sequence of Pseudoalteromonas porphyrae UCD-SED14.</title>
        <authorList>
            <person name="Coil D.A."/>
            <person name="Jospin G."/>
            <person name="Lee R.D."/>
            <person name="Eisen J.A."/>
        </authorList>
    </citation>
    <scope>NUCLEOTIDE SEQUENCE [LARGE SCALE GENOMIC DNA]</scope>
    <source>
        <strain evidence="4 5">UCD-SED14</strain>
    </source>
</reference>
<dbReference type="Proteomes" id="UP000037848">
    <property type="component" value="Unassembled WGS sequence"/>
</dbReference>